<proteinExistence type="predicted"/>
<evidence type="ECO:0000313" key="2">
    <source>
        <dbReference type="Proteomes" id="UP001157502"/>
    </source>
</evidence>
<sequence length="110" mass="11734">MAGGLTANGMDYQQVFITKGENSTEAHTQDTDGFSSAATEPKHVRPGLLFTLIYRRSQRRASVTNLHRSDSTRLMMSARSKGSGMLGSSAAQKGLSTGASSGGRVWARPE</sequence>
<reference evidence="1" key="1">
    <citation type="submission" date="2021-05" db="EMBL/GenBank/DDBJ databases">
        <authorList>
            <person name="Pan Q."/>
            <person name="Jouanno E."/>
            <person name="Zahm M."/>
            <person name="Klopp C."/>
            <person name="Cabau C."/>
            <person name="Louis A."/>
            <person name="Berthelot C."/>
            <person name="Parey E."/>
            <person name="Roest Crollius H."/>
            <person name="Montfort J."/>
            <person name="Robinson-Rechavi M."/>
            <person name="Bouchez O."/>
            <person name="Lampietro C."/>
            <person name="Lopez Roques C."/>
            <person name="Donnadieu C."/>
            <person name="Postlethwait J."/>
            <person name="Bobe J."/>
            <person name="Dillon D."/>
            <person name="Chandos A."/>
            <person name="von Hippel F."/>
            <person name="Guiguen Y."/>
        </authorList>
    </citation>
    <scope>NUCLEOTIDE SEQUENCE</scope>
    <source>
        <strain evidence="1">YG-Jan2019</strain>
    </source>
</reference>
<comment type="caution">
    <text evidence="1">The sequence shown here is derived from an EMBL/GenBank/DDBJ whole genome shotgun (WGS) entry which is preliminary data.</text>
</comment>
<gene>
    <name evidence="1" type="ORF">DPEC_G00254050</name>
</gene>
<dbReference type="EMBL" id="CM055749">
    <property type="protein sequence ID" value="KAJ7994880.1"/>
    <property type="molecule type" value="Genomic_DNA"/>
</dbReference>
<name>A0ACC2FUH7_DALPE</name>
<organism evidence="1 2">
    <name type="scientific">Dallia pectoralis</name>
    <name type="common">Alaska blackfish</name>
    <dbReference type="NCBI Taxonomy" id="75939"/>
    <lineage>
        <taxon>Eukaryota</taxon>
        <taxon>Metazoa</taxon>
        <taxon>Chordata</taxon>
        <taxon>Craniata</taxon>
        <taxon>Vertebrata</taxon>
        <taxon>Euteleostomi</taxon>
        <taxon>Actinopterygii</taxon>
        <taxon>Neopterygii</taxon>
        <taxon>Teleostei</taxon>
        <taxon>Protacanthopterygii</taxon>
        <taxon>Esociformes</taxon>
        <taxon>Umbridae</taxon>
        <taxon>Dallia</taxon>
    </lineage>
</organism>
<accession>A0ACC2FUH7</accession>
<protein>
    <submittedName>
        <fullName evidence="1">Uncharacterized protein</fullName>
    </submittedName>
</protein>
<evidence type="ECO:0000313" key="1">
    <source>
        <dbReference type="EMBL" id="KAJ7994880.1"/>
    </source>
</evidence>
<keyword evidence="2" id="KW-1185">Reference proteome</keyword>
<dbReference type="Proteomes" id="UP001157502">
    <property type="component" value="Chromosome 22"/>
</dbReference>